<name>A0AAQ3JYG3_9LILI</name>
<feature type="domain" description="Bifunctional inhibitor/plant lipid transfer protein/seed storage helical" evidence="11">
    <location>
        <begin position="32"/>
        <end position="109"/>
    </location>
</feature>
<feature type="compositionally biased region" description="Low complexity" evidence="8">
    <location>
        <begin position="110"/>
        <end position="129"/>
    </location>
</feature>
<evidence type="ECO:0000256" key="5">
    <source>
        <dbReference type="ARBA" id="ARBA00023157"/>
    </source>
</evidence>
<protein>
    <submittedName>
        <fullName evidence="12">Non-specific lipid transfer protein GPI-anchored 2-like</fullName>
    </submittedName>
</protein>
<evidence type="ECO:0000256" key="8">
    <source>
        <dbReference type="SAM" id="MobiDB-lite"/>
    </source>
</evidence>
<dbReference type="Pfam" id="PF14368">
    <property type="entry name" value="LTP_2"/>
    <property type="match status" value="1"/>
</dbReference>
<evidence type="ECO:0000256" key="9">
    <source>
        <dbReference type="SAM" id="Phobius"/>
    </source>
</evidence>
<keyword evidence="13" id="KW-1185">Reference proteome</keyword>
<evidence type="ECO:0000313" key="13">
    <source>
        <dbReference type="Proteomes" id="UP001327560"/>
    </source>
</evidence>
<dbReference type="InterPro" id="IPR043325">
    <property type="entry name" value="LTSS"/>
</dbReference>
<dbReference type="InterPro" id="IPR036312">
    <property type="entry name" value="Bifun_inhib/LTP/seed_sf"/>
</dbReference>
<dbReference type="PRINTS" id="PR00382">
    <property type="entry name" value="LIPIDTRNSFER"/>
</dbReference>
<feature type="chain" id="PRO_5043037036" evidence="10">
    <location>
        <begin position="27"/>
        <end position="171"/>
    </location>
</feature>
<keyword evidence="5" id="KW-1015">Disulfide bond</keyword>
<dbReference type="Proteomes" id="UP001327560">
    <property type="component" value="Chromosome 2"/>
</dbReference>
<accession>A0AAQ3JYG3</accession>
<comment type="subcellular location">
    <subcellularLocation>
        <location evidence="1">Cell membrane</location>
        <topology evidence="1">Lipid-anchor</topology>
        <topology evidence="1">GPI-anchor</topology>
    </subcellularLocation>
</comment>
<dbReference type="CDD" id="cd00010">
    <property type="entry name" value="AAI_LTSS"/>
    <property type="match status" value="1"/>
</dbReference>
<evidence type="ECO:0000256" key="6">
    <source>
        <dbReference type="ARBA" id="ARBA00023180"/>
    </source>
</evidence>
<dbReference type="GO" id="GO:0098552">
    <property type="term" value="C:side of membrane"/>
    <property type="evidence" value="ECO:0007669"/>
    <property type="project" value="UniProtKB-KW"/>
</dbReference>
<evidence type="ECO:0000256" key="3">
    <source>
        <dbReference type="ARBA" id="ARBA00022622"/>
    </source>
</evidence>
<keyword evidence="3" id="KW-0336">GPI-anchor</keyword>
<feature type="region of interest" description="Disordered" evidence="8">
    <location>
        <begin position="109"/>
        <end position="142"/>
    </location>
</feature>
<dbReference type="PANTHER" id="PTHR33044">
    <property type="entry name" value="BIFUNCTIONAL INHIBITOR/LIPID-TRANSFER PROTEIN/SEED STORAGE 2S ALBUMIN SUPERFAMILY PROTEIN-RELATED"/>
    <property type="match status" value="1"/>
</dbReference>
<evidence type="ECO:0000313" key="12">
    <source>
        <dbReference type="EMBL" id="WOK97106.1"/>
    </source>
</evidence>
<dbReference type="SMART" id="SM00499">
    <property type="entry name" value="AAI"/>
    <property type="match status" value="1"/>
</dbReference>
<dbReference type="FunFam" id="1.10.110.10:FF:000001">
    <property type="entry name" value="Bifunctional inhibitor/lipid-transfer protein/seed storage 2S albumin superfamily protein"/>
    <property type="match status" value="1"/>
</dbReference>
<gene>
    <name evidence="12" type="ORF">Cni_G05814</name>
</gene>
<evidence type="ECO:0000256" key="10">
    <source>
        <dbReference type="SAM" id="SignalP"/>
    </source>
</evidence>
<evidence type="ECO:0000256" key="7">
    <source>
        <dbReference type="ARBA" id="ARBA00023288"/>
    </source>
</evidence>
<dbReference type="GO" id="GO:0005886">
    <property type="term" value="C:plasma membrane"/>
    <property type="evidence" value="ECO:0007669"/>
    <property type="project" value="UniProtKB-SubCell"/>
</dbReference>
<dbReference type="InterPro" id="IPR000528">
    <property type="entry name" value="Plant_nsLTP"/>
</dbReference>
<dbReference type="InterPro" id="IPR016140">
    <property type="entry name" value="Bifunc_inhib/LTP/seed_store"/>
</dbReference>
<dbReference type="Gene3D" id="1.10.110.10">
    <property type="entry name" value="Plant lipid-transfer and hydrophobic proteins"/>
    <property type="match status" value="1"/>
</dbReference>
<feature type="transmembrane region" description="Helical" evidence="9">
    <location>
        <begin position="147"/>
        <end position="166"/>
    </location>
</feature>
<reference evidence="12 13" key="1">
    <citation type="submission" date="2023-10" db="EMBL/GenBank/DDBJ databases">
        <title>Chromosome-scale genome assembly provides insights into flower coloration mechanisms of Canna indica.</title>
        <authorList>
            <person name="Li C."/>
        </authorList>
    </citation>
    <scope>NUCLEOTIDE SEQUENCE [LARGE SCALE GENOMIC DNA]</scope>
    <source>
        <tissue evidence="12">Flower</tissue>
    </source>
</reference>
<dbReference type="AlphaFoldDB" id="A0AAQ3JYG3"/>
<organism evidence="12 13">
    <name type="scientific">Canna indica</name>
    <name type="common">Indian-shot</name>
    <dbReference type="NCBI Taxonomy" id="4628"/>
    <lineage>
        <taxon>Eukaryota</taxon>
        <taxon>Viridiplantae</taxon>
        <taxon>Streptophyta</taxon>
        <taxon>Embryophyta</taxon>
        <taxon>Tracheophyta</taxon>
        <taxon>Spermatophyta</taxon>
        <taxon>Magnoliopsida</taxon>
        <taxon>Liliopsida</taxon>
        <taxon>Zingiberales</taxon>
        <taxon>Cannaceae</taxon>
        <taxon>Canna</taxon>
    </lineage>
</organism>
<evidence type="ECO:0000256" key="1">
    <source>
        <dbReference type="ARBA" id="ARBA00004609"/>
    </source>
</evidence>
<keyword evidence="7" id="KW-0449">Lipoprotein</keyword>
<comment type="similarity">
    <text evidence="2">Belongs to the plant LTP family.</text>
</comment>
<evidence type="ECO:0000256" key="2">
    <source>
        <dbReference type="ARBA" id="ARBA00009748"/>
    </source>
</evidence>
<keyword evidence="4 10" id="KW-0732">Signal</keyword>
<proteinExistence type="inferred from homology"/>
<dbReference type="SUPFAM" id="SSF47699">
    <property type="entry name" value="Bifunctional inhibitor/lipid-transfer protein/seed storage 2S albumin"/>
    <property type="match status" value="1"/>
</dbReference>
<feature type="signal peptide" evidence="10">
    <location>
        <begin position="1"/>
        <end position="26"/>
    </location>
</feature>
<evidence type="ECO:0000259" key="11">
    <source>
        <dbReference type="SMART" id="SM00499"/>
    </source>
</evidence>
<dbReference type="GO" id="GO:0008289">
    <property type="term" value="F:lipid binding"/>
    <property type="evidence" value="ECO:0007669"/>
    <property type="project" value="InterPro"/>
</dbReference>
<dbReference type="GO" id="GO:0006869">
    <property type="term" value="P:lipid transport"/>
    <property type="evidence" value="ECO:0007669"/>
    <property type="project" value="InterPro"/>
</dbReference>
<keyword evidence="9" id="KW-1133">Transmembrane helix</keyword>
<keyword evidence="9" id="KW-0472">Membrane</keyword>
<keyword evidence="9" id="KW-0812">Transmembrane</keyword>
<evidence type="ECO:0000256" key="4">
    <source>
        <dbReference type="ARBA" id="ARBA00022729"/>
    </source>
</evidence>
<keyword evidence="6" id="KW-0325">Glycoprotein</keyword>
<dbReference type="EMBL" id="CP136891">
    <property type="protein sequence ID" value="WOK97106.1"/>
    <property type="molecule type" value="Genomic_DNA"/>
</dbReference>
<sequence>MAERAFVYMAAVLGVVMMLCVGGATAQSSDSCTSALVSLSPCLNYISGNETTPSSSCCSQLSSVVKSEPQCLCQVLNGGGSSFGITINQTQAMALPGACKVQTPPASKCSSSNGAPTGSPGTPSTPSVPAGGGSKTLPSSDNSGGSYAAAPASIIISLFAAASLWMSSFTF</sequence>